<dbReference type="Pfam" id="PF14604">
    <property type="entry name" value="SH3_9"/>
    <property type="match status" value="1"/>
</dbReference>
<feature type="region of interest" description="Disordered" evidence="4">
    <location>
        <begin position="385"/>
        <end position="440"/>
    </location>
</feature>
<feature type="compositionally biased region" description="Basic residues" evidence="4">
    <location>
        <begin position="424"/>
        <end position="439"/>
    </location>
</feature>
<protein>
    <recommendedName>
        <fullName evidence="9">SH3 domain signaling protein</fullName>
    </recommendedName>
</protein>
<dbReference type="PANTHER" id="PTHR47174:SF2">
    <property type="entry name" value="SH3 DOMAIN SIGNALLING PROTEIN (AFU_ORTHOLOGUE AFUA_5G07670)"/>
    <property type="match status" value="1"/>
</dbReference>
<dbReference type="Gene3D" id="1.20.1270.60">
    <property type="entry name" value="Arfaptin homology (AH) domain/BAR domain"/>
    <property type="match status" value="1"/>
</dbReference>
<dbReference type="GO" id="GO:0051666">
    <property type="term" value="P:actin cortical patch localization"/>
    <property type="evidence" value="ECO:0007669"/>
    <property type="project" value="InterPro"/>
</dbReference>
<dbReference type="FunFam" id="2.30.30.40:FF:000100">
    <property type="entry name" value="SH3 domain-containing YSC84-like protein 1"/>
    <property type="match status" value="1"/>
</dbReference>
<dbReference type="Proteomes" id="UP001201980">
    <property type="component" value="Unassembled WGS sequence"/>
</dbReference>
<dbReference type="PANTHER" id="PTHR47174">
    <property type="entry name" value="BRIDGING INTEGRATOR 3"/>
    <property type="match status" value="1"/>
</dbReference>
<dbReference type="InterPro" id="IPR001452">
    <property type="entry name" value="SH3_domain"/>
</dbReference>
<dbReference type="CDD" id="cd07599">
    <property type="entry name" value="BAR_Rvs167p"/>
    <property type="match status" value="1"/>
</dbReference>
<feature type="region of interest" description="Disordered" evidence="4">
    <location>
        <begin position="281"/>
        <end position="370"/>
    </location>
</feature>
<dbReference type="InterPro" id="IPR004148">
    <property type="entry name" value="BAR_dom"/>
</dbReference>
<feature type="compositionally biased region" description="Polar residues" evidence="4">
    <location>
        <begin position="294"/>
        <end position="303"/>
    </location>
</feature>
<feature type="compositionally biased region" description="Polar residues" evidence="4">
    <location>
        <begin position="339"/>
        <end position="349"/>
    </location>
</feature>
<dbReference type="EMBL" id="JAKWBI020000252">
    <property type="protein sequence ID" value="KAJ2897897.1"/>
    <property type="molecule type" value="Genomic_DNA"/>
</dbReference>
<dbReference type="GO" id="GO:0043332">
    <property type="term" value="C:mating projection tip"/>
    <property type="evidence" value="ECO:0007669"/>
    <property type="project" value="TreeGrafter"/>
</dbReference>
<dbReference type="AlphaFoldDB" id="A0AAD5WRQ7"/>
<dbReference type="PROSITE" id="PS50002">
    <property type="entry name" value="SH3"/>
    <property type="match status" value="1"/>
</dbReference>
<accession>A0AAD5WRQ7</accession>
<dbReference type="GO" id="GO:0030479">
    <property type="term" value="C:actin cortical patch"/>
    <property type="evidence" value="ECO:0007669"/>
    <property type="project" value="TreeGrafter"/>
</dbReference>
<dbReference type="SMART" id="SM00326">
    <property type="entry name" value="SH3"/>
    <property type="match status" value="1"/>
</dbReference>
<dbReference type="GO" id="GO:0008289">
    <property type="term" value="F:lipid binding"/>
    <property type="evidence" value="ECO:0007669"/>
    <property type="project" value="TreeGrafter"/>
</dbReference>
<evidence type="ECO:0000313" key="7">
    <source>
        <dbReference type="EMBL" id="KAJ2897897.1"/>
    </source>
</evidence>
<feature type="domain" description="SH3" evidence="5">
    <location>
        <begin position="441"/>
        <end position="500"/>
    </location>
</feature>
<name>A0AAD5WRQ7_9PEZI</name>
<evidence type="ECO:0000256" key="2">
    <source>
        <dbReference type="PROSITE-ProRule" id="PRU00192"/>
    </source>
</evidence>
<sequence length="500" mass="55473">MNAVSRQFTRMGISNQKNVRNPGDNARVSVMLNDFEDADKVLAAIVDNVKLWRDSWVQMLSTQHSTIAEFEKLYDPIVGASDGHGQNLEPTPELQLNRTFALRETYEELKSDLAAEISQIEVRVLQPAADARDLVAPIKKTIKKRENKRLDYEKATDKVLKLQRKMGKSPKEDAALAKAESDAERLQEDFAAADSHLRETLPPIIDATFSIVPLVIDAMVLVQNTLLGLCYTYLNRYCEQHEFPSPPPPMDEVVAVWSAACHPARQQVESITMIARGRGKSAPLHLTDEPTRPQPLSKSSTFSLKGGLRRTPTHPTVQEPREEEEEEEAPAKPPRPNRIPSTHSLSNASLAPRPSPSSHNGSDLIPDYSSPHGYVTPTAFTTATNLGQSSSHLSPNTGRPEYFSRRSSASTIASAASSGAAAAAKKKPPPPPPPKKKPQVPRVEYMVALYPFQGQSQGDLYFQEGDRIKIIERTETEQDWWVGELRGLKGNFPANYCRKE</sequence>
<evidence type="ECO:0008006" key="9">
    <source>
        <dbReference type="Google" id="ProtNLM"/>
    </source>
</evidence>
<feature type="compositionally biased region" description="Polar residues" evidence="4">
    <location>
        <begin position="385"/>
        <end position="397"/>
    </location>
</feature>
<proteinExistence type="predicted"/>
<dbReference type="InterPro" id="IPR046982">
    <property type="entry name" value="BIN3/RVS161-like"/>
</dbReference>
<feature type="domain" description="BAR" evidence="6">
    <location>
        <begin position="13"/>
        <end position="284"/>
    </location>
</feature>
<dbReference type="Pfam" id="PF03114">
    <property type="entry name" value="BAR"/>
    <property type="match status" value="1"/>
</dbReference>
<gene>
    <name evidence="7" type="ORF">MKZ38_004312</name>
</gene>
<evidence type="ECO:0000259" key="6">
    <source>
        <dbReference type="PROSITE" id="PS51021"/>
    </source>
</evidence>
<comment type="caution">
    <text evidence="7">The sequence shown here is derived from an EMBL/GenBank/DDBJ whole genome shotgun (WGS) entry which is preliminary data.</text>
</comment>
<evidence type="ECO:0000256" key="4">
    <source>
        <dbReference type="SAM" id="MobiDB-lite"/>
    </source>
</evidence>
<evidence type="ECO:0000259" key="5">
    <source>
        <dbReference type="PROSITE" id="PS50002"/>
    </source>
</evidence>
<keyword evidence="3" id="KW-0175">Coiled coil</keyword>
<evidence type="ECO:0000256" key="3">
    <source>
        <dbReference type="SAM" id="Coils"/>
    </source>
</evidence>
<keyword evidence="1 2" id="KW-0728">SH3 domain</keyword>
<feature type="compositionally biased region" description="Low complexity" evidence="4">
    <location>
        <begin position="407"/>
        <end position="423"/>
    </location>
</feature>
<dbReference type="SUPFAM" id="SSF103657">
    <property type="entry name" value="BAR/IMD domain-like"/>
    <property type="match status" value="1"/>
</dbReference>
<organism evidence="7 8">
    <name type="scientific">Zalerion maritima</name>
    <dbReference type="NCBI Taxonomy" id="339359"/>
    <lineage>
        <taxon>Eukaryota</taxon>
        <taxon>Fungi</taxon>
        <taxon>Dikarya</taxon>
        <taxon>Ascomycota</taxon>
        <taxon>Pezizomycotina</taxon>
        <taxon>Sordariomycetes</taxon>
        <taxon>Lulworthiomycetidae</taxon>
        <taxon>Lulworthiales</taxon>
        <taxon>Lulworthiaceae</taxon>
        <taxon>Zalerion</taxon>
    </lineage>
</organism>
<evidence type="ECO:0000256" key="1">
    <source>
        <dbReference type="ARBA" id="ARBA00022443"/>
    </source>
</evidence>
<dbReference type="PRINTS" id="PR00452">
    <property type="entry name" value="SH3DOMAIN"/>
</dbReference>
<dbReference type="Gene3D" id="2.30.30.40">
    <property type="entry name" value="SH3 Domains"/>
    <property type="match status" value="1"/>
</dbReference>
<dbReference type="SUPFAM" id="SSF50044">
    <property type="entry name" value="SH3-domain"/>
    <property type="match status" value="1"/>
</dbReference>
<reference evidence="7" key="1">
    <citation type="submission" date="2022-07" db="EMBL/GenBank/DDBJ databases">
        <title>Draft genome sequence of Zalerion maritima ATCC 34329, a (micro)plastics degrading marine fungus.</title>
        <authorList>
            <person name="Paco A."/>
            <person name="Goncalves M.F.M."/>
            <person name="Rocha-Santos T.A.P."/>
            <person name="Alves A."/>
        </authorList>
    </citation>
    <scope>NUCLEOTIDE SEQUENCE</scope>
    <source>
        <strain evidence="7">ATCC 34329</strain>
    </source>
</reference>
<dbReference type="GO" id="GO:1990528">
    <property type="term" value="C:Rvs161p-Rvs167p complex"/>
    <property type="evidence" value="ECO:0007669"/>
    <property type="project" value="TreeGrafter"/>
</dbReference>
<feature type="coiled-coil region" evidence="3">
    <location>
        <begin position="103"/>
        <end position="196"/>
    </location>
</feature>
<dbReference type="GO" id="GO:0031097">
    <property type="term" value="C:medial cortex"/>
    <property type="evidence" value="ECO:0007669"/>
    <property type="project" value="TreeGrafter"/>
</dbReference>
<keyword evidence="8" id="KW-1185">Reference proteome</keyword>
<dbReference type="PROSITE" id="PS51021">
    <property type="entry name" value="BAR"/>
    <property type="match status" value="1"/>
</dbReference>
<dbReference type="GO" id="GO:0097320">
    <property type="term" value="P:plasma membrane tubulation"/>
    <property type="evidence" value="ECO:0007669"/>
    <property type="project" value="TreeGrafter"/>
</dbReference>
<dbReference type="InterPro" id="IPR027267">
    <property type="entry name" value="AH/BAR_dom_sf"/>
</dbReference>
<evidence type="ECO:0000313" key="8">
    <source>
        <dbReference type="Proteomes" id="UP001201980"/>
    </source>
</evidence>
<dbReference type="GO" id="GO:0006897">
    <property type="term" value="P:endocytosis"/>
    <property type="evidence" value="ECO:0007669"/>
    <property type="project" value="InterPro"/>
</dbReference>
<dbReference type="InterPro" id="IPR036028">
    <property type="entry name" value="SH3-like_dom_sf"/>
</dbReference>